<dbReference type="PANTHER" id="PTHR35861">
    <property type="match status" value="1"/>
</dbReference>
<evidence type="ECO:0000313" key="2">
    <source>
        <dbReference type="Proteomes" id="UP000245702"/>
    </source>
</evidence>
<dbReference type="PANTHER" id="PTHR35861:SF2">
    <property type="entry name" value="FELS-2 PROPHAGE PROTEIN"/>
    <property type="match status" value="1"/>
</dbReference>
<protein>
    <submittedName>
        <fullName evidence="1">Phage tail sheath protein</fullName>
    </submittedName>
</protein>
<dbReference type="Proteomes" id="UP000245702">
    <property type="component" value="Unassembled WGS sequence"/>
</dbReference>
<keyword evidence="2" id="KW-1185">Reference proteome</keyword>
<evidence type="ECO:0000313" key="1">
    <source>
        <dbReference type="EMBL" id="CVK18463.1"/>
    </source>
</evidence>
<gene>
    <name evidence="1" type="ORF">SSPH_01101</name>
</gene>
<accession>A0ABM9W0I0</accession>
<proteinExistence type="predicted"/>
<sequence>MTYKHGVFPSEVPTSIIPPVKTSAGLPVVFGTAPLHLASEPAGANNPVLCYSYAEAVKAFGYSNDWDKYTLCEFIYSHFSLFNVAPVVLINVLDPAVHKEAVTNKSVNIADGTAIISGEPVLLGTLVVKLVEAGQPLVKGTDYVAGYNDELNVVITPVEGGEITAEKTSLVLSYTKLKPDMVDSDDIVGGIDITTGEPEGLELVARVYPMFQLVPGQVLAPGWSTDPLVAAVLHAKSGSINGVFQATAIADIPTTGEDAATQYTQVPAWKTNNNYIDPQLIVCWPKVALSGKQFHLSTQLAGICCQTDAANDDIPYKSPSNKSLQANMALTADGKKVYLDLIQANYLNGQGIVTALNFIGGWKLWGNRTGAYPSNTDIKDAFIPVRRMFNWIANTLVLTHWQKVDDPTNRRLVDTLVDSANIWFNGLAATEKILGGRVEFLESENPVTDLLNGVFRLHYYVAPPPPAEDIEEVIEYDVSYFSTLFD</sequence>
<name>A0ABM9W0I0_9FIRM</name>
<organism evidence="1 2">
    <name type="scientific">Sporomusa sphaeroides DSM 2875</name>
    <dbReference type="NCBI Taxonomy" id="1337886"/>
    <lineage>
        <taxon>Bacteria</taxon>
        <taxon>Bacillati</taxon>
        <taxon>Bacillota</taxon>
        <taxon>Negativicutes</taxon>
        <taxon>Selenomonadales</taxon>
        <taxon>Sporomusaceae</taxon>
        <taxon>Sporomusa</taxon>
    </lineage>
</organism>
<dbReference type="RefSeq" id="WP_075756390.1">
    <property type="nucleotide sequence ID" value="NZ_CP146991.1"/>
</dbReference>
<comment type="caution">
    <text evidence="1">The sequence shown here is derived from an EMBL/GenBank/DDBJ whole genome shotgun (WGS) entry which is preliminary data.</text>
</comment>
<dbReference type="InterPro" id="IPR052042">
    <property type="entry name" value="Tail_sheath_structural"/>
</dbReference>
<dbReference type="EMBL" id="FCOW01000004">
    <property type="protein sequence ID" value="CVK18463.1"/>
    <property type="molecule type" value="Genomic_DNA"/>
</dbReference>
<reference evidence="1 2" key="1">
    <citation type="submission" date="2016-01" db="EMBL/GenBank/DDBJ databases">
        <authorList>
            <person name="Brown R."/>
        </authorList>
    </citation>
    <scope>NUCLEOTIDE SEQUENCE [LARGE SCALE GENOMIC DNA]</scope>
    <source>
        <strain evidence="1">Sporomusa sphaeroides DSM 2875</strain>
    </source>
</reference>